<evidence type="ECO:0000256" key="1">
    <source>
        <dbReference type="SAM" id="MobiDB-lite"/>
    </source>
</evidence>
<dbReference type="AlphaFoldDB" id="A0A3S9PUY7"/>
<name>A0A3S9PUY7_9ACTO</name>
<organism evidence="3 4">
    <name type="scientific">Flaviflexus ciconiae</name>
    <dbReference type="NCBI Taxonomy" id="2496867"/>
    <lineage>
        <taxon>Bacteria</taxon>
        <taxon>Bacillati</taxon>
        <taxon>Actinomycetota</taxon>
        <taxon>Actinomycetes</taxon>
        <taxon>Actinomycetales</taxon>
        <taxon>Actinomycetaceae</taxon>
        <taxon>Flaviflexus</taxon>
    </lineage>
</organism>
<dbReference type="InterPro" id="IPR037465">
    <property type="entry name" value="YlxR"/>
</dbReference>
<dbReference type="Gene3D" id="3.30.1230.10">
    <property type="entry name" value="YlxR-like"/>
    <property type="match status" value="1"/>
</dbReference>
<dbReference type="PANTHER" id="PTHR34215:SF1">
    <property type="entry name" value="YLXR DOMAIN-CONTAINING PROTEIN"/>
    <property type="match status" value="1"/>
</dbReference>
<dbReference type="EMBL" id="CP034593">
    <property type="protein sequence ID" value="AZQ76169.1"/>
    <property type="molecule type" value="Genomic_DNA"/>
</dbReference>
<accession>A0A3S9PUY7</accession>
<feature type="compositionally biased region" description="Basic and acidic residues" evidence="1">
    <location>
        <begin position="92"/>
        <end position="102"/>
    </location>
</feature>
<dbReference type="KEGG" id="flh:EJ997_01315"/>
<sequence>MDTVLTHTPQRTCIACRQREPRSALVRFVAQQGKLVVDTDATLPGRGAWLHRRRACLNKALVTRSFNRHLRTQITDTTEAEARFDLGSTGAEKQEATKKAGREPMGAR</sequence>
<proteinExistence type="predicted"/>
<dbReference type="OrthoDB" id="5244965at2"/>
<dbReference type="Proteomes" id="UP000280344">
    <property type="component" value="Chromosome"/>
</dbReference>
<feature type="domain" description="YlxR" evidence="2">
    <location>
        <begin position="11"/>
        <end position="79"/>
    </location>
</feature>
<gene>
    <name evidence="3" type="ORF">EJ997_01315</name>
</gene>
<feature type="region of interest" description="Disordered" evidence="1">
    <location>
        <begin position="81"/>
        <end position="108"/>
    </location>
</feature>
<evidence type="ECO:0000313" key="4">
    <source>
        <dbReference type="Proteomes" id="UP000280344"/>
    </source>
</evidence>
<dbReference type="PANTHER" id="PTHR34215">
    <property type="entry name" value="BLL0784 PROTEIN"/>
    <property type="match status" value="1"/>
</dbReference>
<evidence type="ECO:0000313" key="3">
    <source>
        <dbReference type="EMBL" id="AZQ76169.1"/>
    </source>
</evidence>
<reference evidence="3 4" key="1">
    <citation type="submission" date="2018-12" db="EMBL/GenBank/DDBJ databases">
        <title>Complete genome sequence of Flaviflexus sp. H23T48.</title>
        <authorList>
            <person name="Bae J.-W."/>
            <person name="Lee J.-Y."/>
        </authorList>
    </citation>
    <scope>NUCLEOTIDE SEQUENCE [LARGE SCALE GENOMIC DNA]</scope>
    <source>
        <strain evidence="3 4">H23T48</strain>
    </source>
</reference>
<dbReference type="InterPro" id="IPR035931">
    <property type="entry name" value="YlxR-like_sf"/>
</dbReference>
<dbReference type="SUPFAM" id="SSF64376">
    <property type="entry name" value="YlxR-like"/>
    <property type="match status" value="1"/>
</dbReference>
<protein>
    <submittedName>
        <fullName evidence="3">YlxR family protein</fullName>
    </submittedName>
</protein>
<dbReference type="Pfam" id="PF04296">
    <property type="entry name" value="YlxR"/>
    <property type="match status" value="1"/>
</dbReference>
<keyword evidence="4" id="KW-1185">Reference proteome</keyword>
<dbReference type="RefSeq" id="WP_126702978.1">
    <property type="nucleotide sequence ID" value="NZ_CP034593.1"/>
</dbReference>
<dbReference type="InterPro" id="IPR007393">
    <property type="entry name" value="YlxR_dom"/>
</dbReference>
<evidence type="ECO:0000259" key="2">
    <source>
        <dbReference type="Pfam" id="PF04296"/>
    </source>
</evidence>